<dbReference type="Pfam" id="PF02450">
    <property type="entry name" value="LCAT"/>
    <property type="match status" value="1"/>
</dbReference>
<dbReference type="GO" id="GO:0006629">
    <property type="term" value="P:lipid metabolic process"/>
    <property type="evidence" value="ECO:0007669"/>
    <property type="project" value="InterPro"/>
</dbReference>
<reference evidence="1 2" key="1">
    <citation type="submission" date="2016-04" db="EMBL/GenBank/DDBJ databases">
        <title>The genome of Intoshia linei affirms orthonectids as highly simplified spiralians.</title>
        <authorList>
            <person name="Mikhailov K.V."/>
            <person name="Slusarev G.S."/>
            <person name="Nikitin M.A."/>
            <person name="Logacheva M.D."/>
            <person name="Penin A."/>
            <person name="Aleoshin V."/>
            <person name="Panchin Y.V."/>
        </authorList>
    </citation>
    <scope>NUCLEOTIDE SEQUENCE [LARGE SCALE GENOMIC DNA]</scope>
    <source>
        <strain evidence="1">Intl2013</strain>
        <tissue evidence="1">Whole animal</tissue>
    </source>
</reference>
<dbReference type="GO" id="GO:0008374">
    <property type="term" value="F:O-acyltransferase activity"/>
    <property type="evidence" value="ECO:0007669"/>
    <property type="project" value="InterPro"/>
</dbReference>
<organism evidence="1 2">
    <name type="scientific">Intoshia linei</name>
    <dbReference type="NCBI Taxonomy" id="1819745"/>
    <lineage>
        <taxon>Eukaryota</taxon>
        <taxon>Metazoa</taxon>
        <taxon>Spiralia</taxon>
        <taxon>Lophotrochozoa</taxon>
        <taxon>Mesozoa</taxon>
        <taxon>Orthonectida</taxon>
        <taxon>Rhopaluridae</taxon>
        <taxon>Intoshia</taxon>
    </lineage>
</organism>
<proteinExistence type="predicted"/>
<keyword evidence="2" id="KW-1185">Reference proteome</keyword>
<dbReference type="EMBL" id="LWCA01001773">
    <property type="protein sequence ID" value="OAF64527.1"/>
    <property type="molecule type" value="Genomic_DNA"/>
</dbReference>
<dbReference type="Proteomes" id="UP000078046">
    <property type="component" value="Unassembled WGS sequence"/>
</dbReference>
<evidence type="ECO:0000313" key="2">
    <source>
        <dbReference type="Proteomes" id="UP000078046"/>
    </source>
</evidence>
<name>A0A177AR83_9BILA</name>
<gene>
    <name evidence="1" type="ORF">A3Q56_07736</name>
</gene>
<dbReference type="InterPro" id="IPR029058">
    <property type="entry name" value="AB_hydrolase_fold"/>
</dbReference>
<evidence type="ECO:0000313" key="1">
    <source>
        <dbReference type="EMBL" id="OAF64527.1"/>
    </source>
</evidence>
<comment type="caution">
    <text evidence="1">The sequence shown here is derived from an EMBL/GenBank/DDBJ whole genome shotgun (WGS) entry which is preliminary data.</text>
</comment>
<dbReference type="AlphaFoldDB" id="A0A177AR83"/>
<protein>
    <submittedName>
        <fullName evidence="1">Uncharacterized protein</fullName>
    </submittedName>
</protein>
<sequence length="214" mass="24759">MKLCERYTNIFETFNLPNNLDPRSILKSNETLTFLNNIIQYHADFSRNLRKIVKMYYEVNKRKCTLIAYKYGGLMTLHNADFSRNLQKIVNMYYDVNKRKCTLIAYKYGGLMTLNSIASNKKYYETYVENIILISVPFGGQYSSIYEMETACVTGNSTTFSIPGSVSVSSQVVSYNSINGDGLTDMKKSMIKNKVYFCEFINFHKNEVVYDFTP</sequence>
<dbReference type="Gene3D" id="3.40.50.1820">
    <property type="entry name" value="alpha/beta hydrolase"/>
    <property type="match status" value="1"/>
</dbReference>
<accession>A0A177AR83</accession>
<dbReference type="InterPro" id="IPR003386">
    <property type="entry name" value="LACT/PDAT_acylTrfase"/>
</dbReference>